<feature type="region of interest" description="Disordered" evidence="1">
    <location>
        <begin position="319"/>
        <end position="369"/>
    </location>
</feature>
<feature type="region of interest" description="Disordered" evidence="1">
    <location>
        <begin position="920"/>
        <end position="943"/>
    </location>
</feature>
<proteinExistence type="predicted"/>
<evidence type="ECO:0000313" key="3">
    <source>
        <dbReference type="Proteomes" id="UP001516400"/>
    </source>
</evidence>
<evidence type="ECO:0000313" key="2">
    <source>
        <dbReference type="EMBL" id="KAL3272596.1"/>
    </source>
</evidence>
<feature type="compositionally biased region" description="Basic and acidic residues" evidence="1">
    <location>
        <begin position="1846"/>
        <end position="1860"/>
    </location>
</feature>
<dbReference type="EMBL" id="JABFTP020000062">
    <property type="protein sequence ID" value="KAL3272596.1"/>
    <property type="molecule type" value="Genomic_DNA"/>
</dbReference>
<feature type="region of interest" description="Disordered" evidence="1">
    <location>
        <begin position="1774"/>
        <end position="1822"/>
    </location>
</feature>
<name>A0ABD2N1P4_9CUCU</name>
<feature type="region of interest" description="Disordered" evidence="1">
    <location>
        <begin position="1651"/>
        <end position="1676"/>
    </location>
</feature>
<feature type="region of interest" description="Disordered" evidence="1">
    <location>
        <begin position="1595"/>
        <end position="1621"/>
    </location>
</feature>
<feature type="compositionally biased region" description="Basic and acidic residues" evidence="1">
    <location>
        <begin position="1332"/>
        <end position="1343"/>
    </location>
</feature>
<feature type="compositionally biased region" description="Polar residues" evidence="1">
    <location>
        <begin position="1788"/>
        <end position="1797"/>
    </location>
</feature>
<organism evidence="2 3">
    <name type="scientific">Cryptolaemus montrouzieri</name>
    <dbReference type="NCBI Taxonomy" id="559131"/>
    <lineage>
        <taxon>Eukaryota</taxon>
        <taxon>Metazoa</taxon>
        <taxon>Ecdysozoa</taxon>
        <taxon>Arthropoda</taxon>
        <taxon>Hexapoda</taxon>
        <taxon>Insecta</taxon>
        <taxon>Pterygota</taxon>
        <taxon>Neoptera</taxon>
        <taxon>Endopterygota</taxon>
        <taxon>Coleoptera</taxon>
        <taxon>Polyphaga</taxon>
        <taxon>Cucujiformia</taxon>
        <taxon>Coccinelloidea</taxon>
        <taxon>Coccinellidae</taxon>
        <taxon>Scymninae</taxon>
        <taxon>Scymnini</taxon>
        <taxon>Cryptolaemus</taxon>
    </lineage>
</organism>
<feature type="compositionally biased region" description="Basic and acidic residues" evidence="1">
    <location>
        <begin position="1651"/>
        <end position="1662"/>
    </location>
</feature>
<feature type="region of interest" description="Disordered" evidence="1">
    <location>
        <begin position="1330"/>
        <end position="1376"/>
    </location>
</feature>
<keyword evidence="3" id="KW-1185">Reference proteome</keyword>
<reference evidence="2 3" key="1">
    <citation type="journal article" date="2021" name="BMC Biol.">
        <title>Horizontally acquired antibacterial genes associated with adaptive radiation of ladybird beetles.</title>
        <authorList>
            <person name="Li H.S."/>
            <person name="Tang X.F."/>
            <person name="Huang Y.H."/>
            <person name="Xu Z.Y."/>
            <person name="Chen M.L."/>
            <person name="Du X.Y."/>
            <person name="Qiu B.Y."/>
            <person name="Chen P.T."/>
            <person name="Zhang W."/>
            <person name="Slipinski A."/>
            <person name="Escalona H.E."/>
            <person name="Waterhouse R.M."/>
            <person name="Zwick A."/>
            <person name="Pang H."/>
        </authorList>
    </citation>
    <scope>NUCLEOTIDE SEQUENCE [LARGE SCALE GENOMIC DNA]</scope>
    <source>
        <strain evidence="2">SYSU2018</strain>
    </source>
</reference>
<accession>A0ABD2N1P4</accession>
<gene>
    <name evidence="2" type="ORF">HHI36_014066</name>
</gene>
<comment type="caution">
    <text evidence="2">The sequence shown here is derived from an EMBL/GenBank/DDBJ whole genome shotgun (WGS) entry which is preliminary data.</text>
</comment>
<feature type="compositionally biased region" description="Polar residues" evidence="1">
    <location>
        <begin position="335"/>
        <end position="348"/>
    </location>
</feature>
<feature type="compositionally biased region" description="Polar residues" evidence="1">
    <location>
        <begin position="1607"/>
        <end position="1621"/>
    </location>
</feature>
<protein>
    <submittedName>
        <fullName evidence="2">Uncharacterized protein</fullName>
    </submittedName>
</protein>
<feature type="region of interest" description="Disordered" evidence="1">
    <location>
        <begin position="959"/>
        <end position="986"/>
    </location>
</feature>
<dbReference type="Proteomes" id="UP001516400">
    <property type="component" value="Unassembled WGS sequence"/>
</dbReference>
<sequence length="2021" mass="228402">MSHCTQNSSGKIRGILKVDFEDSDECDLKFEANEVQFIPVEIHDEKSHSKHSRSYNQKVYPVCEEKRSKSAACKMKVILETSETFNQFVFGEYVPLCKPSNLPVCKVRKKQISKKNLVYPYNFQEAENPIRQCCACNQTESSVVKSAGNEYPPLHEESFGESLNKLSRKSYIKSNKQTQLPTKMLIQKMGIAETKWNILRYVPIKEVSADKKIRFSIATKKEEKFISTLKDEEAIHPSSVEKLEELKHEITKDVSSRKLNDQIQSKTTEDAPETDLSIGDHADNVATLAHENENINNTLASPIIHSGFEVTSETDILNSNRSEVTETKLKKPSSLDAQSIKGTVSSATRDAEQAPQGTQSDKKKEDMNNKEYRFGKNENEFSQMAMEEITPGIPETGVFSAKSTKQVNLQNTEYVQEVALSLEEHDKYLPTFVLENQKSSGVIASLIISNEFEDTASMDTNQEKIMLPNSLDLLKAKTDSYTPERIEIKLDKTAASLEGTMLNTTMKNSEAPQETDINDIEKKDMYNKKHPITVIEKESTKTEFKELMQEIPKTMVSSNKSSNQMDLKTAEDTEDVMSIRERLFENQNNADDVIYSIIDGELAAISKMTDTDNKNAKEEQIVIKTKLKESVLESSTEDGIGIEIPMIVATKETGKAIKATYSQIESVEPERKGTTSPSPLDKEEDIQNTKDDIELQRNDNLEKKTEVNPFILLTAPASNGMDSITANAELRLKEPEDKREDKQKLTMKTHDKIVAYENKNAGVHEDKVNPFSILATSEFGAEIGSKKPLTQIETEIIKIKKGQEELKMIRFVPTSDERSLDNQKGTDEILKIASIKLERDATIGVGKAASENQIRQNEEPILKNEYVGNLLLSPSVMDRKVSSEEEVESTEKAKAIKNAEGNIERGVIEGILEEISRRFSNEKEASGSKNSIEEIPSDGDNLENEVLQKKMEIKKEETKPKEKIVEKEEEEERFKRFGTTPTSGEKKRIEDNLSVHLKKTVAKPELNKAKGAKMDASLNQIRQDEEPILKAKFVGDLEMSPLVVKSKSSIDEDLEKVKSKEKTLVKTEEKIELGVIEGVLQELSKKVSMGVSEPESGRAEGVEIGVPEKQIHQDKGAILKAKYVNDLEMSPLAVKRKSSIDEDLEKVNSKEKTLKKTEENIELAFINGVLQDISKKVSTDLDTNDGEKLLENTRGYSMGVVIPEHRGAEGVEMGVSENQMNTDKEPILKAEHANDLEMSPPVTKRKSSIDEDLEKVKSKEKTVKMTEENILGVRQDVSEILSSRKVSNDGEKLLENIEGPSKIIIHPEEKSNSKNKYVDDLKISHLVTKRKISSEEGSKEESKSKKRKVEKIVENIEQSRSDISKKTSSEKVTNEGKISENKQKMIHEGIAKKIQHNKIEIGRKEKPSTPTKTEVRNVKKGEEESKMLPFIPTIEEKILEDHHKTEKITEKEVFGEIQKEISEQNQSKKETMRKTIKPPIVNQKEIHDEEVLNNNVERSKAGNVTDTSRRINDKESIVTNIEALRLTKEQELLKIQRYAPKLNETNKTKLISTKKLDSTSLETLDESGITSKDLQQDGAKISNLKDKKKTPFKSNILKNNARGGGMNKNSFSTPTPTSSKNSFQLEKLASIVEAPNRFRKTSEFKRAKNLEGKTIGKPESRKTSSSLSTHNHEERTRIELNSKLSPAKIEETQNEDVEITKHPGEDISKSGESQIRKKLSKLRANQTQLSPSILNHGEEKEGSHIERDFQVSGTNETQFEANEIIVPLTEYSPKDNITGRTLDKPRPKQTQFSSIQNEQEERHIEGDSQVSETNKTKSKYNKVNQERMRLGEMETKTADDAVDILESPKQRKDEDTRNDIHNKPILDQVKSDRSTTIALRFTHKCPLQKSLDQRTLHLIDIDLEGKILTVRSHMGTNNNQEAEEKVSKFEMINNPTNKYVSFSKYFTENNEEEEEEEVASIKLCDNCYVMFESKLDEGDNHETNRDDFKLMGEFKGNSEEPAIQVYGCFGSETTEEGKKYT</sequence>
<feature type="region of interest" description="Disordered" evidence="1">
    <location>
        <begin position="1834"/>
        <end position="1860"/>
    </location>
</feature>
<feature type="region of interest" description="Disordered" evidence="1">
    <location>
        <begin position="665"/>
        <end position="690"/>
    </location>
</feature>
<feature type="region of interest" description="Disordered" evidence="1">
    <location>
        <begin position="253"/>
        <end position="278"/>
    </location>
</feature>
<feature type="compositionally biased region" description="Basic and acidic residues" evidence="1">
    <location>
        <begin position="360"/>
        <end position="369"/>
    </location>
</feature>
<evidence type="ECO:0000256" key="1">
    <source>
        <dbReference type="SAM" id="MobiDB-lite"/>
    </source>
</evidence>
<feature type="compositionally biased region" description="Basic and acidic residues" evidence="1">
    <location>
        <begin position="1350"/>
        <end position="1376"/>
    </location>
</feature>